<sequence>MNKYIFKPYHEIFPKLFEQEKLRLSKYLTGEYMIEHIGSTAVPGLGGKGIIDIMISVSKDKMRDYSRELEKVGYEFVERSSNNQRLFHWQDLPDDLERIRRYHVHLTFLNSKEWMRALAFRDYLRVHPEAVEKYASIKKQAVGENKVTKEEYMDKKEPVINEILEKALSTKGDPL</sequence>
<dbReference type="EMBL" id="LBUP01000001">
    <property type="protein sequence ID" value="KKQ67149.1"/>
    <property type="molecule type" value="Genomic_DNA"/>
</dbReference>
<accession>A0A0G0M0I9</accession>
<name>A0A0G0M0I9_9BACT</name>
<proteinExistence type="predicted"/>
<dbReference type="InterPro" id="IPR043519">
    <property type="entry name" value="NT_sf"/>
</dbReference>
<reference evidence="1 2" key="1">
    <citation type="journal article" date="2015" name="Nature">
        <title>rRNA introns, odd ribosomes, and small enigmatic genomes across a large radiation of phyla.</title>
        <authorList>
            <person name="Brown C.T."/>
            <person name="Hug L.A."/>
            <person name="Thomas B.C."/>
            <person name="Sharon I."/>
            <person name="Castelle C.J."/>
            <person name="Singh A."/>
            <person name="Wilkins M.J."/>
            <person name="Williams K.H."/>
            <person name="Banfield J.F."/>
        </authorList>
    </citation>
    <scope>NUCLEOTIDE SEQUENCE [LARGE SCALE GENOMIC DNA]</scope>
</reference>
<evidence type="ECO:0000313" key="1">
    <source>
        <dbReference type="EMBL" id="KKQ67149.1"/>
    </source>
</evidence>
<evidence type="ECO:0008006" key="3">
    <source>
        <dbReference type="Google" id="ProtNLM"/>
    </source>
</evidence>
<dbReference type="PANTHER" id="PTHR34822:SF1">
    <property type="entry name" value="GRPB FAMILY PROTEIN"/>
    <property type="match status" value="1"/>
</dbReference>
<dbReference type="SUPFAM" id="SSF81301">
    <property type="entry name" value="Nucleotidyltransferase"/>
    <property type="match status" value="1"/>
</dbReference>
<dbReference type="Proteomes" id="UP000034235">
    <property type="component" value="Unassembled WGS sequence"/>
</dbReference>
<organism evidence="1 2">
    <name type="scientific">Candidatus Daviesbacteria bacterium GW2011_GWA2_38_24</name>
    <dbReference type="NCBI Taxonomy" id="1618422"/>
    <lineage>
        <taxon>Bacteria</taxon>
        <taxon>Candidatus Daviesiibacteriota</taxon>
    </lineage>
</organism>
<protein>
    <recommendedName>
        <fullName evidence="3">Glutamate-rich protein grpB</fullName>
    </recommendedName>
</protein>
<dbReference type="PANTHER" id="PTHR34822">
    <property type="entry name" value="GRPB DOMAIN PROTEIN (AFU_ORTHOLOGUE AFUA_1G01530)"/>
    <property type="match status" value="1"/>
</dbReference>
<gene>
    <name evidence="1" type="ORF">US86_C0001G0076</name>
</gene>
<comment type="caution">
    <text evidence="1">The sequence shown here is derived from an EMBL/GenBank/DDBJ whole genome shotgun (WGS) entry which is preliminary data.</text>
</comment>
<evidence type="ECO:0000313" key="2">
    <source>
        <dbReference type="Proteomes" id="UP000034235"/>
    </source>
</evidence>
<dbReference type="AlphaFoldDB" id="A0A0G0M0I9"/>
<dbReference type="InterPro" id="IPR007344">
    <property type="entry name" value="GrpB/CoaE"/>
</dbReference>
<dbReference type="Pfam" id="PF04229">
    <property type="entry name" value="GrpB"/>
    <property type="match status" value="1"/>
</dbReference>
<dbReference type="Gene3D" id="3.30.460.10">
    <property type="entry name" value="Beta Polymerase, domain 2"/>
    <property type="match status" value="1"/>
</dbReference>